<keyword evidence="3" id="KW-1185">Reference proteome</keyword>
<reference evidence="2 3" key="1">
    <citation type="submission" date="2023-10" db="EMBL/GenBank/DDBJ databases">
        <authorList>
            <person name="Maclean D."/>
            <person name="Macfadyen A."/>
        </authorList>
    </citation>
    <scope>NUCLEOTIDE SEQUENCE [LARGE SCALE GENOMIC DNA]</scope>
</reference>
<dbReference type="InterPro" id="IPR001509">
    <property type="entry name" value="Epimerase_deHydtase"/>
</dbReference>
<dbReference type="Proteomes" id="UP001314263">
    <property type="component" value="Unassembled WGS sequence"/>
</dbReference>
<dbReference type="PANTHER" id="PTHR43245">
    <property type="entry name" value="BIFUNCTIONAL POLYMYXIN RESISTANCE PROTEIN ARNA"/>
    <property type="match status" value="1"/>
</dbReference>
<dbReference type="InterPro" id="IPR036291">
    <property type="entry name" value="NAD(P)-bd_dom_sf"/>
</dbReference>
<dbReference type="EMBL" id="CAUYUE010000004">
    <property type="protein sequence ID" value="CAK0767592.1"/>
    <property type="molecule type" value="Genomic_DNA"/>
</dbReference>
<dbReference type="Pfam" id="PF01370">
    <property type="entry name" value="Epimerase"/>
    <property type="match status" value="1"/>
</dbReference>
<gene>
    <name evidence="2" type="ORF">CVIRNUC_003477</name>
</gene>
<evidence type="ECO:0000313" key="2">
    <source>
        <dbReference type="EMBL" id="CAK0767592.1"/>
    </source>
</evidence>
<sequence>MSLRILVTGAAGFVGANFVRHVLDEHPETAVVGVDNLSTGFRHQVDERVEFHEVDLTDHVALEKIFTTGEFDAIVHMAAFAAECLSPFVRRHCYMSNVIASTNLINAAINHEVPRFVFMSSIASYGDCEPPFREDATPVHNDIYGLSKYVTEQDLKIAAAQHGLEYVVLKPFNMYGPLQALDSRYRNVAGIFMQKILTDQPLTLYGDGQQTRAFTYIEDILPPIWRAVSDKSIRNEVFNLGSSSFHTVEEVADCIMQITGRGEKRFLEARHEVKHAYCDVSKAEKLLGLVASTDLATGLGRMWEWAQKQTLKPVKFFDELEVTRGLYGFWK</sequence>
<protein>
    <recommendedName>
        <fullName evidence="1">NAD-dependent epimerase/dehydratase domain-containing protein</fullName>
    </recommendedName>
</protein>
<dbReference type="AlphaFoldDB" id="A0AAV1HZX2"/>
<dbReference type="SUPFAM" id="SSF51735">
    <property type="entry name" value="NAD(P)-binding Rossmann-fold domains"/>
    <property type="match status" value="1"/>
</dbReference>
<dbReference type="Gene3D" id="3.40.50.720">
    <property type="entry name" value="NAD(P)-binding Rossmann-like Domain"/>
    <property type="match status" value="1"/>
</dbReference>
<dbReference type="Gene3D" id="3.90.25.10">
    <property type="entry name" value="UDP-galactose 4-epimerase, domain 1"/>
    <property type="match status" value="1"/>
</dbReference>
<organism evidence="2 3">
    <name type="scientific">Coccomyxa viridis</name>
    <dbReference type="NCBI Taxonomy" id="1274662"/>
    <lineage>
        <taxon>Eukaryota</taxon>
        <taxon>Viridiplantae</taxon>
        <taxon>Chlorophyta</taxon>
        <taxon>core chlorophytes</taxon>
        <taxon>Trebouxiophyceae</taxon>
        <taxon>Trebouxiophyceae incertae sedis</taxon>
        <taxon>Coccomyxaceae</taxon>
        <taxon>Coccomyxa</taxon>
    </lineage>
</organism>
<dbReference type="PANTHER" id="PTHR43245:SF13">
    <property type="entry name" value="UDP-D-APIOSE_UDP-D-XYLOSE SYNTHASE 2"/>
    <property type="match status" value="1"/>
</dbReference>
<dbReference type="InterPro" id="IPR050177">
    <property type="entry name" value="Lipid_A_modif_metabolic_enz"/>
</dbReference>
<dbReference type="PRINTS" id="PR01713">
    <property type="entry name" value="NUCEPIMERASE"/>
</dbReference>
<proteinExistence type="predicted"/>
<evidence type="ECO:0000313" key="3">
    <source>
        <dbReference type="Proteomes" id="UP001314263"/>
    </source>
</evidence>
<name>A0AAV1HZX2_9CHLO</name>
<evidence type="ECO:0000259" key="1">
    <source>
        <dbReference type="Pfam" id="PF01370"/>
    </source>
</evidence>
<comment type="caution">
    <text evidence="2">The sequence shown here is derived from an EMBL/GenBank/DDBJ whole genome shotgun (WGS) entry which is preliminary data.</text>
</comment>
<accession>A0AAV1HZX2</accession>
<feature type="domain" description="NAD-dependent epimerase/dehydratase" evidence="1">
    <location>
        <begin position="5"/>
        <end position="241"/>
    </location>
</feature>